<feature type="region of interest" description="Disordered" evidence="1">
    <location>
        <begin position="27"/>
        <end position="88"/>
    </location>
</feature>
<name>A0A2T8KSJ3_9POAL</name>
<evidence type="ECO:0000256" key="1">
    <source>
        <dbReference type="SAM" id="MobiDB-lite"/>
    </source>
</evidence>
<feature type="compositionally biased region" description="Basic residues" evidence="1">
    <location>
        <begin position="66"/>
        <end position="78"/>
    </location>
</feature>
<sequence>MLGLRRRSQRATRRLFERKLWGGRRAWRGAGTHGRGLGRRSRAVPSVGGSLPAPLPLSPADSGSRSRPHRPHQTHSGRRSFQLWSEPG</sequence>
<dbReference type="Proteomes" id="UP000243499">
    <property type="component" value="Chromosome 2"/>
</dbReference>
<accession>A0A2T8KSJ3</accession>
<organism evidence="2">
    <name type="scientific">Panicum hallii</name>
    <dbReference type="NCBI Taxonomy" id="206008"/>
    <lineage>
        <taxon>Eukaryota</taxon>
        <taxon>Viridiplantae</taxon>
        <taxon>Streptophyta</taxon>
        <taxon>Embryophyta</taxon>
        <taxon>Tracheophyta</taxon>
        <taxon>Spermatophyta</taxon>
        <taxon>Magnoliopsida</taxon>
        <taxon>Liliopsida</taxon>
        <taxon>Poales</taxon>
        <taxon>Poaceae</taxon>
        <taxon>PACMAD clade</taxon>
        <taxon>Panicoideae</taxon>
        <taxon>Panicodae</taxon>
        <taxon>Paniceae</taxon>
        <taxon>Panicinae</taxon>
        <taxon>Panicum</taxon>
        <taxon>Panicum sect. Panicum</taxon>
    </lineage>
</organism>
<dbReference type="AlphaFoldDB" id="A0A2T8KSJ3"/>
<gene>
    <name evidence="2" type="ORF">PAHAL_2G423900</name>
</gene>
<evidence type="ECO:0000313" key="2">
    <source>
        <dbReference type="EMBL" id="PVH65102.1"/>
    </source>
</evidence>
<dbReference type="EMBL" id="CM008047">
    <property type="protein sequence ID" value="PVH65102.1"/>
    <property type="molecule type" value="Genomic_DNA"/>
</dbReference>
<feature type="compositionally biased region" description="Low complexity" evidence="1">
    <location>
        <begin position="45"/>
        <end position="63"/>
    </location>
</feature>
<reference evidence="2" key="1">
    <citation type="submission" date="2018-04" db="EMBL/GenBank/DDBJ databases">
        <title>WGS assembly of Panicum hallii.</title>
        <authorList>
            <person name="Lovell J."/>
            <person name="Jenkins J."/>
            <person name="Lowry D."/>
            <person name="Mamidi S."/>
            <person name="Sreedasyam A."/>
            <person name="Weng X."/>
            <person name="Barry K."/>
            <person name="Bonette J."/>
            <person name="Campitelli B."/>
            <person name="Daum C."/>
            <person name="Gordon S."/>
            <person name="Gould B."/>
            <person name="Lipzen A."/>
            <person name="Macqueen A."/>
            <person name="Palacio-Mejia J."/>
            <person name="Plott C."/>
            <person name="Shakirov E."/>
            <person name="Shu S."/>
            <person name="Yoshinaga Y."/>
            <person name="Zane M."/>
            <person name="Rokhsar D."/>
            <person name="Grimwood J."/>
            <person name="Schmutz J."/>
            <person name="Juenger T."/>
        </authorList>
    </citation>
    <scope>NUCLEOTIDE SEQUENCE [LARGE SCALE GENOMIC DNA]</scope>
    <source>
        <strain evidence="2">FIL2</strain>
    </source>
</reference>
<proteinExistence type="predicted"/>
<protein>
    <submittedName>
        <fullName evidence="2">Uncharacterized protein</fullName>
    </submittedName>
</protein>
<dbReference type="Gramene" id="PVH65102">
    <property type="protein sequence ID" value="PVH65102"/>
    <property type="gene ID" value="PAHAL_2G423900"/>
</dbReference>